<dbReference type="InterPro" id="IPR001646">
    <property type="entry name" value="5peptide_repeat"/>
</dbReference>
<protein>
    <recommendedName>
        <fullName evidence="4">Pentapeptide repeat protein</fullName>
    </recommendedName>
</protein>
<feature type="compositionally biased region" description="Polar residues" evidence="1">
    <location>
        <begin position="398"/>
        <end position="410"/>
    </location>
</feature>
<dbReference type="STRING" id="85558.T45_08290"/>
<dbReference type="EMBL" id="AEJB01000070">
    <property type="protein sequence ID" value="ELP70493.1"/>
    <property type="molecule type" value="Genomic_DNA"/>
</dbReference>
<keyword evidence="3" id="KW-1185">Reference proteome</keyword>
<evidence type="ECO:0000313" key="2">
    <source>
        <dbReference type="EMBL" id="ELP70493.1"/>
    </source>
</evidence>
<proteinExistence type="predicted"/>
<reference evidence="2 3" key="1">
    <citation type="journal article" date="2011" name="Plasmid">
        <title>Streptomyces turgidiscabies Car8 contains a modular pathogenicity island that shares virulence genes with other actinobacterial plant pathogens.</title>
        <authorList>
            <person name="Huguet-Tapia J.C."/>
            <person name="Badger J.H."/>
            <person name="Loria R."/>
            <person name="Pettis G.S."/>
        </authorList>
    </citation>
    <scope>NUCLEOTIDE SEQUENCE [LARGE SCALE GENOMIC DNA]</scope>
    <source>
        <strain evidence="2 3">Car8</strain>
    </source>
</reference>
<evidence type="ECO:0008006" key="4">
    <source>
        <dbReference type="Google" id="ProtNLM"/>
    </source>
</evidence>
<gene>
    <name evidence="2" type="ORF">STRTUCAR8_09746</name>
</gene>
<dbReference type="AlphaFoldDB" id="L7FGG5"/>
<dbReference type="PATRIC" id="fig|698760.3.peg.892"/>
<dbReference type="Pfam" id="PF13576">
    <property type="entry name" value="Pentapeptide_3"/>
    <property type="match status" value="2"/>
</dbReference>
<accession>L7FGG5</accession>
<comment type="caution">
    <text evidence="2">The sequence shown here is derived from an EMBL/GenBank/DDBJ whole genome shotgun (WGS) entry which is preliminary data.</text>
</comment>
<evidence type="ECO:0000256" key="1">
    <source>
        <dbReference type="SAM" id="MobiDB-lite"/>
    </source>
</evidence>
<feature type="region of interest" description="Disordered" evidence="1">
    <location>
        <begin position="396"/>
        <end position="427"/>
    </location>
</feature>
<evidence type="ECO:0000313" key="3">
    <source>
        <dbReference type="Proteomes" id="UP000010931"/>
    </source>
</evidence>
<sequence>MTTPPPGAPSWPHCGQGANAGSDPVGCRGRQINGYSVCLAHISDVDRSAYLSTLRPGSDADYRGTHLTGFVFNALLRALRTSNTSPAIFGFALFDEATFEDLAYLDSILFNQVATFNGATFTNHAVFRDVTFSSDVGFSHTIFSIGVTFTSTRFEKAAIFNEAKFLGNTSFLSTHFNGNTRFDDATFTNHAGFSSATFSGKTQFAGTTFTQGVNFAGTNFNTESLIGPISCTETLDLSGAIFNAPVTIEAAARRVECIRTQWNSTANLRLRHSDVDLTGAVLTFPVSVATHPSQFRTSSGVIVDESFAGTHESRVRVVSVQSVDAAHLVLADTDLSDCLFSGAFHLDQIRLDGRSVFATPPIGIHFTLRRWPIITPVLTRRNTVAEEHHWRAMAANQPAVQSGTQPSLHNWRSGPHHPDPDQTPDPEDVAALYRQLRKASEDAKDEPGAADFYYGEMEMRRHSRTWKEAERWLLQAYWLLSGYGLRASRALGWLSIAMVTTIFLMMTFGLPKESPKQEVTGILPANGGLAKFNISKDDPVNATEDRLTGKRFEKSLNVTLNSVVFRSSGDDLTTAGGYIEMASRFSEPILLGLAALAIRGRVKR</sequence>
<organism evidence="2 3">
    <name type="scientific">Streptomyces turgidiscabies (strain Car8)</name>
    <dbReference type="NCBI Taxonomy" id="698760"/>
    <lineage>
        <taxon>Bacteria</taxon>
        <taxon>Bacillati</taxon>
        <taxon>Actinomycetota</taxon>
        <taxon>Actinomycetes</taxon>
        <taxon>Kitasatosporales</taxon>
        <taxon>Streptomycetaceae</taxon>
        <taxon>Streptomyces</taxon>
    </lineage>
</organism>
<name>L7FGG5_STRT8</name>
<dbReference type="Proteomes" id="UP000010931">
    <property type="component" value="Unassembled WGS sequence"/>
</dbReference>